<dbReference type="InterPro" id="IPR013094">
    <property type="entry name" value="AB_hydrolase_3"/>
</dbReference>
<accession>A0AAD2JQ77</accession>
<comment type="caution">
    <text evidence="3">The sequence shown here is derived from an EMBL/GenBank/DDBJ whole genome shotgun (WGS) entry which is preliminary data.</text>
</comment>
<dbReference type="InterPro" id="IPR050300">
    <property type="entry name" value="GDXG_lipolytic_enzyme"/>
</dbReference>
<feature type="domain" description="Alpha/beta hydrolase fold-3" evidence="2">
    <location>
        <begin position="89"/>
        <end position="312"/>
    </location>
</feature>
<reference evidence="3" key="1">
    <citation type="submission" date="2023-08" db="EMBL/GenBank/DDBJ databases">
        <authorList>
            <person name="Audoor S."/>
            <person name="Bilcke G."/>
        </authorList>
    </citation>
    <scope>NUCLEOTIDE SEQUENCE</scope>
</reference>
<keyword evidence="1" id="KW-0378">Hydrolase</keyword>
<sequence length="342" mass="37857">MADKGKSAKDPTHYWVDQVDPELMNDIIRDFPDTTIDSKEKHESTHEVLCRPGPMLEGVESEEIPRIGKMYFPKEEEDSTKTVATSAAVLYIHGGGRIMGTYASGANNKICSRIAKLLNVPVLSAKYRLAPEHPFPAALDDLLAAYKWLVDSIQKKAPSITKENIRVGVSGESAGGGLAAELCQLLLDDHNNANADSCPLPVAQLLIYPMLDDRTSVGSDKSIIPHLLWSHTSNVYAWSAYLRPNHQPGQDQLPKYASAARRTNMEGLPPTWIAVGDLDVFRTECQDYATRMKDAGVPTKYLEVKGAYHGFVSFGSGEEPPVQQHWQSFQDFALPYLNPFRT</sequence>
<evidence type="ECO:0000259" key="2">
    <source>
        <dbReference type="Pfam" id="PF07859"/>
    </source>
</evidence>
<proteinExistence type="predicted"/>
<dbReference type="SUPFAM" id="SSF53474">
    <property type="entry name" value="alpha/beta-Hydrolases"/>
    <property type="match status" value="1"/>
</dbReference>
<evidence type="ECO:0000313" key="4">
    <source>
        <dbReference type="Proteomes" id="UP001295423"/>
    </source>
</evidence>
<dbReference type="GO" id="GO:0016787">
    <property type="term" value="F:hydrolase activity"/>
    <property type="evidence" value="ECO:0007669"/>
    <property type="project" value="UniProtKB-KW"/>
</dbReference>
<dbReference type="EMBL" id="CAKOGP040002502">
    <property type="protein sequence ID" value="CAJ1970345.1"/>
    <property type="molecule type" value="Genomic_DNA"/>
</dbReference>
<protein>
    <recommendedName>
        <fullName evidence="2">Alpha/beta hydrolase fold-3 domain-containing protein</fullName>
    </recommendedName>
</protein>
<evidence type="ECO:0000256" key="1">
    <source>
        <dbReference type="ARBA" id="ARBA00022801"/>
    </source>
</evidence>
<keyword evidence="4" id="KW-1185">Reference proteome</keyword>
<gene>
    <name evidence="3" type="ORF">CYCCA115_LOCUS24364</name>
</gene>
<dbReference type="Gene3D" id="3.40.50.1820">
    <property type="entry name" value="alpha/beta hydrolase"/>
    <property type="match status" value="1"/>
</dbReference>
<organism evidence="3 4">
    <name type="scientific">Cylindrotheca closterium</name>
    <dbReference type="NCBI Taxonomy" id="2856"/>
    <lineage>
        <taxon>Eukaryota</taxon>
        <taxon>Sar</taxon>
        <taxon>Stramenopiles</taxon>
        <taxon>Ochrophyta</taxon>
        <taxon>Bacillariophyta</taxon>
        <taxon>Bacillariophyceae</taxon>
        <taxon>Bacillariophycidae</taxon>
        <taxon>Bacillariales</taxon>
        <taxon>Bacillariaceae</taxon>
        <taxon>Cylindrotheca</taxon>
    </lineage>
</organism>
<dbReference type="Pfam" id="PF07859">
    <property type="entry name" value="Abhydrolase_3"/>
    <property type="match status" value="1"/>
</dbReference>
<dbReference type="AlphaFoldDB" id="A0AAD2JQ77"/>
<dbReference type="PANTHER" id="PTHR48081:SF8">
    <property type="entry name" value="ALPHA_BETA HYDROLASE FOLD-3 DOMAIN-CONTAINING PROTEIN-RELATED"/>
    <property type="match status" value="1"/>
</dbReference>
<name>A0AAD2JQ77_9STRA</name>
<dbReference type="InterPro" id="IPR029058">
    <property type="entry name" value="AB_hydrolase_fold"/>
</dbReference>
<dbReference type="PANTHER" id="PTHR48081">
    <property type="entry name" value="AB HYDROLASE SUPERFAMILY PROTEIN C4A8.06C"/>
    <property type="match status" value="1"/>
</dbReference>
<dbReference type="Proteomes" id="UP001295423">
    <property type="component" value="Unassembled WGS sequence"/>
</dbReference>
<evidence type="ECO:0000313" key="3">
    <source>
        <dbReference type="EMBL" id="CAJ1970345.1"/>
    </source>
</evidence>